<evidence type="ECO:0000313" key="2">
    <source>
        <dbReference type="EMBL" id="KNZ45496.1"/>
    </source>
</evidence>
<dbReference type="OrthoDB" id="2514121at2759"/>
<feature type="compositionally biased region" description="Pro residues" evidence="1">
    <location>
        <begin position="1"/>
        <end position="11"/>
    </location>
</feature>
<feature type="region of interest" description="Disordered" evidence="1">
    <location>
        <begin position="1"/>
        <end position="42"/>
    </location>
</feature>
<protein>
    <submittedName>
        <fullName evidence="2">Uncharacterized protein</fullName>
    </submittedName>
</protein>
<reference evidence="2 3" key="1">
    <citation type="submission" date="2015-08" db="EMBL/GenBank/DDBJ databases">
        <title>Next Generation Sequencing and Analysis of the Genome of Puccinia sorghi L Schw, the Causal Agent of Maize Common Rust.</title>
        <authorList>
            <person name="Rochi L."/>
            <person name="Burguener G."/>
            <person name="Darino M."/>
            <person name="Turjanski A."/>
            <person name="Kreff E."/>
            <person name="Dieguez M.J."/>
            <person name="Sacco F."/>
        </authorList>
    </citation>
    <scope>NUCLEOTIDE SEQUENCE [LARGE SCALE GENOMIC DNA]</scope>
    <source>
        <strain evidence="2 3">RO10H11247</strain>
    </source>
</reference>
<dbReference type="AlphaFoldDB" id="A0A0L6UAF8"/>
<keyword evidence="3" id="KW-1185">Reference proteome</keyword>
<accession>A0A0L6UAF8</accession>
<dbReference type="VEuPathDB" id="FungiDB:VP01_8065g1"/>
<dbReference type="EMBL" id="LAVV01013567">
    <property type="protein sequence ID" value="KNZ45496.1"/>
    <property type="molecule type" value="Genomic_DNA"/>
</dbReference>
<organism evidence="2 3">
    <name type="scientific">Puccinia sorghi</name>
    <dbReference type="NCBI Taxonomy" id="27349"/>
    <lineage>
        <taxon>Eukaryota</taxon>
        <taxon>Fungi</taxon>
        <taxon>Dikarya</taxon>
        <taxon>Basidiomycota</taxon>
        <taxon>Pucciniomycotina</taxon>
        <taxon>Pucciniomycetes</taxon>
        <taxon>Pucciniales</taxon>
        <taxon>Pucciniaceae</taxon>
        <taxon>Puccinia</taxon>
    </lineage>
</organism>
<comment type="caution">
    <text evidence="2">The sequence shown here is derived from an EMBL/GenBank/DDBJ whole genome shotgun (WGS) entry which is preliminary data.</text>
</comment>
<sequence length="117" mass="13298">MDQIPDSPPTPRRGQSLPTHSFGPNFCTQGMKPPDTFDSENSSKLRGFLQSCKLLFSNDPQMNTRRSSTQPCTWAVEPPNGSNHIYLLENQSPSCLIKHWDRFKQQLFTLFGDPNEV</sequence>
<proteinExistence type="predicted"/>
<evidence type="ECO:0000313" key="3">
    <source>
        <dbReference type="Proteomes" id="UP000037035"/>
    </source>
</evidence>
<name>A0A0L6UAF8_9BASI</name>
<dbReference type="Proteomes" id="UP000037035">
    <property type="component" value="Unassembled WGS sequence"/>
</dbReference>
<evidence type="ECO:0000256" key="1">
    <source>
        <dbReference type="SAM" id="MobiDB-lite"/>
    </source>
</evidence>
<gene>
    <name evidence="2" type="ORF">VP01_8065g1</name>
</gene>